<organism evidence="3">
    <name type="scientific">Ixodes ricinus</name>
    <name type="common">Common tick</name>
    <name type="synonym">Acarus ricinus</name>
    <dbReference type="NCBI Taxonomy" id="34613"/>
    <lineage>
        <taxon>Eukaryota</taxon>
        <taxon>Metazoa</taxon>
        <taxon>Ecdysozoa</taxon>
        <taxon>Arthropoda</taxon>
        <taxon>Chelicerata</taxon>
        <taxon>Arachnida</taxon>
        <taxon>Acari</taxon>
        <taxon>Parasitiformes</taxon>
        <taxon>Ixodida</taxon>
        <taxon>Ixodoidea</taxon>
        <taxon>Ixodidae</taxon>
        <taxon>Ixodinae</taxon>
        <taxon>Ixodes</taxon>
    </lineage>
</organism>
<keyword evidence="3" id="KW-0378">Hydrolase</keyword>
<dbReference type="InterPro" id="IPR024079">
    <property type="entry name" value="MetalloPept_cat_dom_sf"/>
</dbReference>
<proteinExistence type="evidence at transcript level"/>
<dbReference type="AlphaFoldDB" id="A0A0K8RQB2"/>
<dbReference type="EMBL" id="GADI01000715">
    <property type="protein sequence ID" value="JAA73093.1"/>
    <property type="molecule type" value="mRNA"/>
</dbReference>
<dbReference type="InterPro" id="IPR001590">
    <property type="entry name" value="Peptidase_M12B"/>
</dbReference>
<dbReference type="GO" id="GO:0004222">
    <property type="term" value="F:metalloendopeptidase activity"/>
    <property type="evidence" value="ECO:0007669"/>
    <property type="project" value="InterPro"/>
</dbReference>
<keyword evidence="3" id="KW-0645">Protease</keyword>
<accession>A0A0K8RQB2</accession>
<dbReference type="PROSITE" id="PS50215">
    <property type="entry name" value="ADAM_MEPRO"/>
    <property type="match status" value="1"/>
</dbReference>
<evidence type="ECO:0000259" key="2">
    <source>
        <dbReference type="PROSITE" id="PS50215"/>
    </source>
</evidence>
<reference evidence="3" key="1">
    <citation type="submission" date="2012-12" db="EMBL/GenBank/DDBJ databases">
        <title>Identification and characterization of a phenylalanine ammonia-lyase gene family in Isatis indigotica Fort.</title>
        <authorList>
            <person name="Liu Q."/>
            <person name="Chen J."/>
            <person name="Zhou X."/>
            <person name="Di P."/>
            <person name="Xiao Y."/>
            <person name="Xuan H."/>
            <person name="Zhang L."/>
            <person name="Chen W."/>
        </authorList>
    </citation>
    <scope>NUCLEOTIDE SEQUENCE</scope>
    <source>
        <tissue evidence="3">Salivary gland</tissue>
    </source>
</reference>
<feature type="domain" description="Peptidase M12B" evidence="2">
    <location>
        <begin position="60"/>
        <end position="258"/>
    </location>
</feature>
<name>A0A0K8RQB2_IXORI</name>
<comment type="caution">
    <text evidence="1">Lacks conserved residue(s) required for the propagation of feature annotation.</text>
</comment>
<dbReference type="GO" id="GO:0006508">
    <property type="term" value="P:proteolysis"/>
    <property type="evidence" value="ECO:0007669"/>
    <property type="project" value="UniProtKB-KW"/>
</dbReference>
<keyword evidence="3" id="KW-0482">Metalloprotease</keyword>
<feature type="non-terminal residue" evidence="3">
    <location>
        <position position="1"/>
    </location>
</feature>
<evidence type="ECO:0000313" key="3">
    <source>
        <dbReference type="EMBL" id="JAA73093.1"/>
    </source>
</evidence>
<evidence type="ECO:0000256" key="1">
    <source>
        <dbReference type="PROSITE-ProRule" id="PRU00276"/>
    </source>
</evidence>
<dbReference type="Gene3D" id="3.40.390.10">
    <property type="entry name" value="Collagenase (Catalytic Domain)"/>
    <property type="match status" value="1"/>
</dbReference>
<protein>
    <submittedName>
        <fullName evidence="3">Putative metalloprotease</fullName>
    </submittedName>
</protein>
<sequence length="258" mass="28576">ERRCIDQTSTVDDVKATITKPLSLVDGKGRKECIGWLGSAKLDLYIFYDGEYQKGKEHNSYLRTFVQKINDIYKTGLPILNVTFTLVSKRQWVPGDDVFTSDRKSLDAERLKNKLQKYATIVENGWKKKHPDLPIDAFLFLTKKEIKNTTGDMVVSGISGQIGGICLEREKVAAATDNGNFSGVRGAARQLSFLLGSVLDGQGPPRELVRGSDGAQSCSYESGFLMGKENLTNGSLLSYCTPHEHIMGLRQRGPGCYE</sequence>